<evidence type="ECO:0000259" key="2">
    <source>
        <dbReference type="PROSITE" id="PS51740"/>
    </source>
</evidence>
<evidence type="ECO:0000256" key="1">
    <source>
        <dbReference type="PROSITE-ProRule" id="PRU01076"/>
    </source>
</evidence>
<dbReference type="Gene3D" id="2.10.260.10">
    <property type="match status" value="1"/>
</dbReference>
<dbReference type="AlphaFoldDB" id="A0A450ZBJ0"/>
<proteinExistence type="predicted"/>
<dbReference type="SUPFAM" id="SSF89447">
    <property type="entry name" value="AbrB/MazE/MraZ-like"/>
    <property type="match status" value="1"/>
</dbReference>
<dbReference type="PROSITE" id="PS51740">
    <property type="entry name" value="SPOVT_ABRB"/>
    <property type="match status" value="1"/>
</dbReference>
<dbReference type="InterPro" id="IPR037914">
    <property type="entry name" value="SpoVT-AbrB_sf"/>
</dbReference>
<protein>
    <submittedName>
        <fullName evidence="3">Looped-hinge helix DNA binding domain-containing protein, AbrB family</fullName>
    </submittedName>
</protein>
<dbReference type="SMART" id="SM00966">
    <property type="entry name" value="SpoVT_AbrB"/>
    <property type="match status" value="1"/>
</dbReference>
<dbReference type="Pfam" id="PF04014">
    <property type="entry name" value="MazE_antitoxin"/>
    <property type="match status" value="1"/>
</dbReference>
<evidence type="ECO:0000313" key="3">
    <source>
        <dbReference type="EMBL" id="VFK51139.1"/>
    </source>
</evidence>
<dbReference type="EMBL" id="CAADFY010000043">
    <property type="protein sequence ID" value="VFK54459.1"/>
    <property type="molecule type" value="Genomic_DNA"/>
</dbReference>
<dbReference type="InterPro" id="IPR007159">
    <property type="entry name" value="SpoVT-AbrB_dom"/>
</dbReference>
<evidence type="ECO:0000313" key="5">
    <source>
        <dbReference type="EMBL" id="VFK54459.1"/>
    </source>
</evidence>
<organism evidence="3">
    <name type="scientific">Candidatus Kentrum sp. TUN</name>
    <dbReference type="NCBI Taxonomy" id="2126343"/>
    <lineage>
        <taxon>Bacteria</taxon>
        <taxon>Pseudomonadati</taxon>
        <taxon>Pseudomonadota</taxon>
        <taxon>Gammaproteobacteria</taxon>
        <taxon>Candidatus Kentrum</taxon>
    </lineage>
</organism>
<dbReference type="EMBL" id="CAADFV010000005">
    <property type="protein sequence ID" value="VFK51139.1"/>
    <property type="molecule type" value="Genomic_DNA"/>
</dbReference>
<evidence type="ECO:0000313" key="4">
    <source>
        <dbReference type="EMBL" id="VFK51338.1"/>
    </source>
</evidence>
<keyword evidence="1" id="KW-0238">DNA-binding</keyword>
<dbReference type="GO" id="GO:0003677">
    <property type="term" value="F:DNA binding"/>
    <property type="evidence" value="ECO:0007669"/>
    <property type="project" value="UniProtKB-UniRule"/>
</dbReference>
<reference evidence="3" key="1">
    <citation type="submission" date="2019-02" db="EMBL/GenBank/DDBJ databases">
        <authorList>
            <person name="Gruber-Vodicka R. H."/>
            <person name="Seah K. B. B."/>
        </authorList>
    </citation>
    <scope>NUCLEOTIDE SEQUENCE</scope>
    <source>
        <strain evidence="4">BECK_BY1</strain>
        <strain evidence="3">BECK_BY2</strain>
        <strain evidence="5">BECK_BY3</strain>
    </source>
</reference>
<feature type="domain" description="SpoVT-AbrB" evidence="2">
    <location>
        <begin position="2"/>
        <end position="47"/>
    </location>
</feature>
<name>A0A450ZBJ0_9GAMM</name>
<dbReference type="EMBL" id="CAADFX010000007">
    <property type="protein sequence ID" value="VFK51338.1"/>
    <property type="molecule type" value="Genomic_DNA"/>
</dbReference>
<dbReference type="NCBIfam" id="TIGR01439">
    <property type="entry name" value="lp_hng_hel_AbrB"/>
    <property type="match status" value="1"/>
</dbReference>
<accession>A0A450ZBJ0</accession>
<gene>
    <name evidence="4" type="ORF">BECKTUN1418D_GA0071000_100714</name>
    <name evidence="3" type="ORF">BECKTUN1418E_GA0071001_100515</name>
    <name evidence="5" type="ORF">BECKTUN1418F_GA0071002_10432</name>
</gene>
<sequence length="80" mass="9109">MSAAVTLSTKNQIVIPKEARDRLHLVPGKRLLIKVEKNAIIIVPEPDDYVNALAGLHKEVWEGNDTEAYLREERNSWDDD</sequence>